<feature type="signal peptide" evidence="1">
    <location>
        <begin position="1"/>
        <end position="22"/>
    </location>
</feature>
<feature type="chain" id="PRO_5010253021" evidence="1">
    <location>
        <begin position="23"/>
        <end position="62"/>
    </location>
</feature>
<keyword evidence="1" id="KW-0732">Signal</keyword>
<name>A0A1H7ZLJ9_STRJI</name>
<evidence type="ECO:0000313" key="2">
    <source>
        <dbReference type="EMBL" id="SEM59206.1"/>
    </source>
</evidence>
<reference evidence="3" key="1">
    <citation type="submission" date="2016-10" db="EMBL/GenBank/DDBJ databases">
        <authorList>
            <person name="Varghese N."/>
        </authorList>
    </citation>
    <scope>NUCLEOTIDE SEQUENCE [LARGE SCALE GENOMIC DNA]</scope>
    <source>
        <strain evidence="3">DSM 45096 / BCRC 16803 / CGMCC 4.1857 / CIP 109030 / JCM 12277 / KCTC 19219 / NBRC 100920 / 33214</strain>
    </source>
</reference>
<dbReference type="STRING" id="235985.SAMN05414137_13619"/>
<accession>A0A1H7ZLJ9</accession>
<dbReference type="AlphaFoldDB" id="A0A1H7ZLJ9"/>
<proteinExistence type="predicted"/>
<evidence type="ECO:0000256" key="1">
    <source>
        <dbReference type="SAM" id="SignalP"/>
    </source>
</evidence>
<dbReference type="Proteomes" id="UP000183015">
    <property type="component" value="Unassembled WGS sequence"/>
</dbReference>
<evidence type="ECO:0000313" key="3">
    <source>
        <dbReference type="Proteomes" id="UP000183015"/>
    </source>
</evidence>
<keyword evidence="3" id="KW-1185">Reference proteome</keyword>
<dbReference type="EMBL" id="FOAZ01000036">
    <property type="protein sequence ID" value="SEM59206.1"/>
    <property type="molecule type" value="Genomic_DNA"/>
</dbReference>
<gene>
    <name evidence="2" type="ORF">SAMN05414137_13619</name>
</gene>
<dbReference type="RefSeq" id="WP_042457987.1">
    <property type="nucleotide sequence ID" value="NZ_BBPN01000050.1"/>
</dbReference>
<organism evidence="2 3">
    <name type="scientific">Streptacidiphilus jiangxiensis</name>
    <dbReference type="NCBI Taxonomy" id="235985"/>
    <lineage>
        <taxon>Bacteria</taxon>
        <taxon>Bacillati</taxon>
        <taxon>Actinomycetota</taxon>
        <taxon>Actinomycetes</taxon>
        <taxon>Kitasatosporales</taxon>
        <taxon>Streptomycetaceae</taxon>
        <taxon>Streptacidiphilus</taxon>
    </lineage>
</organism>
<protein>
    <submittedName>
        <fullName evidence="2">Uncharacterized protein</fullName>
    </submittedName>
</protein>
<sequence>MKRTTLIRRAVAAVALAGFALAGVGFTHVFQPDPDWSGGLHHPTAVMKIDHRMKPDPGWGGG</sequence>